<keyword evidence="22" id="KW-1185">Reference proteome</keyword>
<comment type="subcellular location">
    <subcellularLocation>
        <location evidence="1">Cell membrane</location>
        <topology evidence="1">Peripheral membrane protein</topology>
    </subcellularLocation>
    <subcellularLocation>
        <location evidence="2">Cytoplasm</location>
    </subcellularLocation>
</comment>
<dbReference type="PRINTS" id="PR00109">
    <property type="entry name" value="TYRKINASE"/>
</dbReference>
<dbReference type="EMBL" id="CAJOBA010008021">
    <property type="protein sequence ID" value="CAF3818219.1"/>
    <property type="molecule type" value="Genomic_DNA"/>
</dbReference>
<evidence type="ECO:0000256" key="11">
    <source>
        <dbReference type="ARBA" id="ARBA00023137"/>
    </source>
</evidence>
<dbReference type="Proteomes" id="UP000682733">
    <property type="component" value="Unassembled WGS sequence"/>
</dbReference>
<dbReference type="GO" id="GO:0004715">
    <property type="term" value="F:non-membrane spanning protein tyrosine kinase activity"/>
    <property type="evidence" value="ECO:0007669"/>
    <property type="project" value="UniProtKB-EC"/>
</dbReference>
<dbReference type="InterPro" id="IPR049385">
    <property type="entry name" value="FAK1-like_FERM_C"/>
</dbReference>
<dbReference type="EMBL" id="CAJNOK010008009">
    <property type="protein sequence ID" value="CAF1051502.1"/>
    <property type="molecule type" value="Genomic_DNA"/>
</dbReference>
<comment type="caution">
    <text evidence="18">The sequence shown here is derived from an EMBL/GenBank/DDBJ whole genome shotgun (WGS) entry which is preliminary data.</text>
</comment>
<dbReference type="InterPro" id="IPR019749">
    <property type="entry name" value="Band_41_domain"/>
</dbReference>
<dbReference type="EC" id="2.7.10.2" evidence="3"/>
<dbReference type="OrthoDB" id="9976756at2759"/>
<comment type="catalytic activity">
    <reaction evidence="12">
        <text>L-tyrosyl-[protein] + ATP = O-phospho-L-tyrosyl-[protein] + ADP + H(+)</text>
        <dbReference type="Rhea" id="RHEA:10596"/>
        <dbReference type="Rhea" id="RHEA-COMP:10136"/>
        <dbReference type="Rhea" id="RHEA-COMP:20101"/>
        <dbReference type="ChEBI" id="CHEBI:15378"/>
        <dbReference type="ChEBI" id="CHEBI:30616"/>
        <dbReference type="ChEBI" id="CHEBI:46858"/>
        <dbReference type="ChEBI" id="CHEBI:61978"/>
        <dbReference type="ChEBI" id="CHEBI:456216"/>
        <dbReference type="EC" id="2.7.10.2"/>
    </reaction>
</comment>
<dbReference type="Gene3D" id="2.30.29.30">
    <property type="entry name" value="Pleckstrin-homology domain (PH domain)/Phosphotyrosine-binding domain (PTB)"/>
    <property type="match status" value="1"/>
</dbReference>
<evidence type="ECO:0000256" key="12">
    <source>
        <dbReference type="ARBA" id="ARBA00051245"/>
    </source>
</evidence>
<dbReference type="InterPro" id="IPR011009">
    <property type="entry name" value="Kinase-like_dom_sf"/>
</dbReference>
<dbReference type="PROSITE" id="PS50057">
    <property type="entry name" value="FERM_3"/>
    <property type="match status" value="1"/>
</dbReference>
<dbReference type="GO" id="GO:0008284">
    <property type="term" value="P:positive regulation of cell population proliferation"/>
    <property type="evidence" value="ECO:0007669"/>
    <property type="project" value="UniProtKB-ARBA"/>
</dbReference>
<evidence type="ECO:0000313" key="18">
    <source>
        <dbReference type="EMBL" id="CAF0758842.1"/>
    </source>
</evidence>
<dbReference type="Gene3D" id="3.10.20.90">
    <property type="entry name" value="Phosphatidylinositol 3-kinase Catalytic Subunit, Chain A, domain 1"/>
    <property type="match status" value="1"/>
</dbReference>
<keyword evidence="11" id="KW-0829">Tyrosine-protein kinase</keyword>
<dbReference type="EMBL" id="CAJOBC010000115">
    <property type="protein sequence ID" value="CAF3539448.1"/>
    <property type="molecule type" value="Genomic_DNA"/>
</dbReference>
<dbReference type="Pfam" id="PF07714">
    <property type="entry name" value="PK_Tyr_Ser-Thr"/>
    <property type="match status" value="1"/>
</dbReference>
<evidence type="ECO:0000259" key="16">
    <source>
        <dbReference type="PROSITE" id="PS50011"/>
    </source>
</evidence>
<dbReference type="CDD" id="cd14473">
    <property type="entry name" value="FERM_B-lobe"/>
    <property type="match status" value="1"/>
</dbReference>
<feature type="domain" description="FERM" evidence="17">
    <location>
        <begin position="1"/>
        <end position="330"/>
    </location>
</feature>
<evidence type="ECO:0000256" key="1">
    <source>
        <dbReference type="ARBA" id="ARBA00004202"/>
    </source>
</evidence>
<evidence type="ECO:0000313" key="22">
    <source>
        <dbReference type="Proteomes" id="UP000663829"/>
    </source>
</evidence>
<evidence type="ECO:0000256" key="15">
    <source>
        <dbReference type="SAM" id="MobiDB-lite"/>
    </source>
</evidence>
<keyword evidence="8" id="KW-0418">Kinase</keyword>
<dbReference type="PROSITE" id="PS00109">
    <property type="entry name" value="PROTEIN_KINASE_TYR"/>
    <property type="match status" value="1"/>
</dbReference>
<evidence type="ECO:0000313" key="20">
    <source>
        <dbReference type="EMBL" id="CAF3539448.1"/>
    </source>
</evidence>
<dbReference type="PROSITE" id="PS50011">
    <property type="entry name" value="PROTEIN_KINASE_DOM"/>
    <property type="match status" value="1"/>
</dbReference>
<dbReference type="InterPro" id="IPR000719">
    <property type="entry name" value="Prot_kinase_dom"/>
</dbReference>
<keyword evidence="6" id="KW-0808">Transferase</keyword>
<evidence type="ECO:0000256" key="4">
    <source>
        <dbReference type="ARBA" id="ARBA00022475"/>
    </source>
</evidence>
<dbReference type="PANTHER" id="PTHR46221">
    <property type="entry name" value="FERM AND PDZ DOMAIN-CONTAINING PROTEIN FAMILY MEMBER"/>
    <property type="match status" value="1"/>
</dbReference>
<keyword evidence="9 14" id="KW-0067">ATP-binding</keyword>
<feature type="region of interest" description="Disordered" evidence="15">
    <location>
        <begin position="726"/>
        <end position="752"/>
    </location>
</feature>
<evidence type="ECO:0000256" key="6">
    <source>
        <dbReference type="ARBA" id="ARBA00022679"/>
    </source>
</evidence>
<dbReference type="SMART" id="SM00295">
    <property type="entry name" value="B41"/>
    <property type="match status" value="1"/>
</dbReference>
<dbReference type="Proteomes" id="UP000663829">
    <property type="component" value="Unassembled WGS sequence"/>
</dbReference>
<dbReference type="Proteomes" id="UP000677228">
    <property type="component" value="Unassembled WGS sequence"/>
</dbReference>
<protein>
    <recommendedName>
        <fullName evidence="3">non-specific protein-tyrosine kinase</fullName>
        <ecNumber evidence="3">2.7.10.2</ecNumber>
    </recommendedName>
</protein>
<accession>A0A813PWD3</accession>
<dbReference type="FunFam" id="3.30.200.20:FF:000194">
    <property type="entry name" value="protein-tyrosine kinase 2-beta isoform X1"/>
    <property type="match status" value="1"/>
</dbReference>
<dbReference type="SUPFAM" id="SSF50729">
    <property type="entry name" value="PH domain-like"/>
    <property type="match status" value="1"/>
</dbReference>
<name>A0A813PWD3_9BILA</name>
<dbReference type="InterPro" id="IPR000299">
    <property type="entry name" value="FERM_domain"/>
</dbReference>
<dbReference type="AlphaFoldDB" id="A0A813PWD3"/>
<feature type="binding site" evidence="14">
    <location>
        <position position="450"/>
    </location>
    <ligand>
        <name>ATP</name>
        <dbReference type="ChEBI" id="CHEBI:30616"/>
    </ligand>
</feature>
<dbReference type="GO" id="GO:0005524">
    <property type="term" value="F:ATP binding"/>
    <property type="evidence" value="ECO:0007669"/>
    <property type="project" value="UniProtKB-UniRule"/>
</dbReference>
<dbReference type="Gene3D" id="1.20.80.10">
    <property type="match status" value="1"/>
</dbReference>
<evidence type="ECO:0000256" key="8">
    <source>
        <dbReference type="ARBA" id="ARBA00022777"/>
    </source>
</evidence>
<dbReference type="InterPro" id="IPR017441">
    <property type="entry name" value="Protein_kinase_ATP_BS"/>
</dbReference>
<dbReference type="PANTHER" id="PTHR46221:SF9">
    <property type="entry name" value="NON-SPECIFIC PROTEIN-TYROSINE KINASE"/>
    <property type="match status" value="1"/>
</dbReference>
<dbReference type="SUPFAM" id="SSF47031">
    <property type="entry name" value="Second domain of FERM"/>
    <property type="match status" value="1"/>
</dbReference>
<gene>
    <name evidence="18" type="ORF">GPM918_LOCUS1268</name>
    <name evidence="19" type="ORF">OVA965_LOCUS16963</name>
    <name evidence="20" type="ORF">SRO942_LOCUS1268</name>
    <name evidence="21" type="ORF">TMI583_LOCUS16973</name>
</gene>
<evidence type="ECO:0000256" key="3">
    <source>
        <dbReference type="ARBA" id="ARBA00011903"/>
    </source>
</evidence>
<keyword evidence="10" id="KW-0472">Membrane</keyword>
<dbReference type="GO" id="GO:0005737">
    <property type="term" value="C:cytoplasm"/>
    <property type="evidence" value="ECO:0007669"/>
    <property type="project" value="UniProtKB-SubCell"/>
</dbReference>
<dbReference type="InterPro" id="IPR008266">
    <property type="entry name" value="Tyr_kinase_AS"/>
</dbReference>
<dbReference type="Gene3D" id="1.10.510.10">
    <property type="entry name" value="Transferase(Phosphotransferase) domain 1"/>
    <property type="match status" value="1"/>
</dbReference>
<keyword evidence="7 14" id="KW-0547">Nucleotide-binding</keyword>
<dbReference type="Pfam" id="PF00373">
    <property type="entry name" value="FERM_M"/>
    <property type="match status" value="1"/>
</dbReference>
<proteinExistence type="inferred from homology"/>
<feature type="compositionally biased region" description="Low complexity" evidence="15">
    <location>
        <begin position="364"/>
        <end position="382"/>
    </location>
</feature>
<dbReference type="InterPro" id="IPR011993">
    <property type="entry name" value="PH-like_dom_sf"/>
</dbReference>
<dbReference type="Gene3D" id="3.30.200.20">
    <property type="entry name" value="Phosphorylase Kinase, domain 1"/>
    <property type="match status" value="1"/>
</dbReference>
<organism evidence="18 22">
    <name type="scientific">Didymodactylos carnosus</name>
    <dbReference type="NCBI Taxonomy" id="1234261"/>
    <lineage>
        <taxon>Eukaryota</taxon>
        <taxon>Metazoa</taxon>
        <taxon>Spiralia</taxon>
        <taxon>Gnathifera</taxon>
        <taxon>Rotifera</taxon>
        <taxon>Eurotatoria</taxon>
        <taxon>Bdelloidea</taxon>
        <taxon>Philodinida</taxon>
        <taxon>Philodinidae</taxon>
        <taxon>Didymodactylos</taxon>
    </lineage>
</organism>
<dbReference type="InterPro" id="IPR019748">
    <property type="entry name" value="FERM_central"/>
</dbReference>
<sequence>MEAFMAYVTRQRRPFEYELIQIVLKGPRLSQYDVFYRLSFALRISFVEKTVINKAASPIVKLTTSTSPSVKTIDEKWLHPDMTMDKIQKTYGSVSELKFELRLRYFPQPIEAIIHDKATFAYFYEQLRIDYLRTKSDHGTTNDAIELGCLEIRKLFKDLNPTALDKKINIDYLEKEIGLRKFFPESVLNSYKPRLFRKCIKTCLKKYEGLSEEECMKRFCFLLKDVWNYEQESFTCNLGAEWTVPIYLIIGPNDGISYRTQNSTKSTKMTLFENILAILTTKSTGDNRGLMKLTIAGSAEALTFTFPSLLDANDVAILIDGYCMLINSKTISIWRSVDNESNTSRSCVSPPPFLAPHPLLPITSSDHLSNKNNNSNNQSSSSFIGQHHSFLQEDEDDELNGDYAAILAPSYQIDRKQIQMIEALGHGQFGEVYRGILKTEQQIELNIAIKTCKEQDSLTTEKFLEEAYVMQKFDHPHIIKLIGVCTTHPVLLIMELARLGELRSYLVANRNDFDVITLLVYCQQLSSSLSYLETKKFVHRDIAARNVLVSNHECVKLSDFGLSREIDNSYYKASKGKLLPVKWMSPESSVFLQMAVILIVNVLYCFSEGIPNSDVIDKIENGERLPMPSPHCPPQLFDLMKECWRYEPSMRPSFTQIEDRLRFILKTERSNDNSSVQFKDRILQSWSADFLILQHPPSLDTSVVPISSSSSSSILLTPTTASESLSISRSQSPSFHSASSPSNDSCPPKPSRILKKDHLLLNNKNSHPFNTSDTLQLAALFSSNNNSGSKNDNDLHSRSINNSFGNLSSLRRYQTMNSRTGNSYLKQINKETASRSYIAENLIDLFHSQTKQIISTVLTLTRQGDSDETHDKQQLQATKVYDDKEQMMLVKNIAIAVRDLLQTLDYAPREVKEMSEQRYNHFSNLVVSLIESVRQREYQKMTDFAVDIAKTAKKLFDDILCVLKLIKLSSAE</sequence>
<dbReference type="InterPro" id="IPR035963">
    <property type="entry name" value="FERM_2"/>
</dbReference>
<dbReference type="SUPFAM" id="SSF56112">
    <property type="entry name" value="Protein kinase-like (PK-like)"/>
    <property type="match status" value="1"/>
</dbReference>
<evidence type="ECO:0000256" key="2">
    <source>
        <dbReference type="ARBA" id="ARBA00004496"/>
    </source>
</evidence>
<evidence type="ECO:0000256" key="5">
    <source>
        <dbReference type="ARBA" id="ARBA00022490"/>
    </source>
</evidence>
<evidence type="ECO:0000313" key="19">
    <source>
        <dbReference type="EMBL" id="CAF1051502.1"/>
    </source>
</evidence>
<feature type="compositionally biased region" description="Low complexity" evidence="15">
    <location>
        <begin position="728"/>
        <end position="745"/>
    </location>
</feature>
<dbReference type="Proteomes" id="UP000681722">
    <property type="component" value="Unassembled WGS sequence"/>
</dbReference>
<reference evidence="18" key="1">
    <citation type="submission" date="2021-02" db="EMBL/GenBank/DDBJ databases">
        <authorList>
            <person name="Nowell W R."/>
        </authorList>
    </citation>
    <scope>NUCLEOTIDE SEQUENCE</scope>
</reference>
<dbReference type="PROSITE" id="PS00107">
    <property type="entry name" value="PROTEIN_KINASE_ATP"/>
    <property type="match status" value="1"/>
</dbReference>
<dbReference type="InterPro" id="IPR020635">
    <property type="entry name" value="Tyr_kinase_cat_dom"/>
</dbReference>
<evidence type="ECO:0000259" key="17">
    <source>
        <dbReference type="PROSITE" id="PS50057"/>
    </source>
</evidence>
<dbReference type="EMBL" id="CAJNOQ010000115">
    <property type="protein sequence ID" value="CAF0758842.1"/>
    <property type="molecule type" value="Genomic_DNA"/>
</dbReference>
<dbReference type="InterPro" id="IPR001245">
    <property type="entry name" value="Ser-Thr/Tyr_kinase_cat_dom"/>
</dbReference>
<evidence type="ECO:0000313" key="21">
    <source>
        <dbReference type="EMBL" id="CAF3818219.1"/>
    </source>
</evidence>
<evidence type="ECO:0000256" key="13">
    <source>
        <dbReference type="ARBA" id="ARBA00061333"/>
    </source>
</evidence>
<feature type="region of interest" description="Disordered" evidence="15">
    <location>
        <begin position="364"/>
        <end position="383"/>
    </location>
</feature>
<dbReference type="Pfam" id="PF21477">
    <property type="entry name" value="FERM_C_FAK1"/>
    <property type="match status" value="1"/>
</dbReference>
<evidence type="ECO:0000256" key="9">
    <source>
        <dbReference type="ARBA" id="ARBA00022840"/>
    </source>
</evidence>
<dbReference type="GO" id="GO:0005886">
    <property type="term" value="C:plasma membrane"/>
    <property type="evidence" value="ECO:0007669"/>
    <property type="project" value="UniProtKB-SubCell"/>
</dbReference>
<dbReference type="InterPro" id="IPR014352">
    <property type="entry name" value="FERM/acyl-CoA-bd_prot_sf"/>
</dbReference>
<dbReference type="SMART" id="SM00219">
    <property type="entry name" value="TyrKc"/>
    <property type="match status" value="1"/>
</dbReference>
<comment type="similarity">
    <text evidence="13">Belongs to the protein kinase superfamily. Tyr protein kinase family. Fes/fps subfamily.</text>
</comment>
<evidence type="ECO:0000256" key="10">
    <source>
        <dbReference type="ARBA" id="ARBA00023136"/>
    </source>
</evidence>
<feature type="domain" description="Protein kinase" evidence="16">
    <location>
        <begin position="418"/>
        <end position="664"/>
    </location>
</feature>
<evidence type="ECO:0000256" key="14">
    <source>
        <dbReference type="PROSITE-ProRule" id="PRU10141"/>
    </source>
</evidence>
<keyword evidence="4" id="KW-1003">Cell membrane</keyword>
<evidence type="ECO:0000256" key="7">
    <source>
        <dbReference type="ARBA" id="ARBA00022741"/>
    </source>
</evidence>
<keyword evidence="5" id="KW-0963">Cytoplasm</keyword>